<dbReference type="InterPro" id="IPR023346">
    <property type="entry name" value="Lysozyme-like_dom_sf"/>
</dbReference>
<gene>
    <name evidence="2" type="ORF">GEV47_16685</name>
</gene>
<dbReference type="EMBL" id="WINI01000009">
    <property type="protein sequence ID" value="MQR02315.1"/>
    <property type="molecule type" value="Genomic_DNA"/>
</dbReference>
<comment type="caution">
    <text evidence="2">The sequence shown here is derived from an EMBL/GenBank/DDBJ whole genome shotgun (WGS) entry which is preliminary data.</text>
</comment>
<dbReference type="Gene3D" id="1.10.530.10">
    <property type="match status" value="1"/>
</dbReference>
<accession>A0A843YRY1</accession>
<protein>
    <submittedName>
        <fullName evidence="2">Glycoside hydrolase family 19 protein</fullName>
    </submittedName>
</protein>
<sequence length="209" mass="23235">MNVTKIRTVNDWHAILISCQVKPATAQRWAAVFAAEISSRTFSLGDSEIDDFLGQVLHESSMLERLEENLFYTTPERIVAVWPHRFGTNEQALPYLRNPVALANKVYSNRLGNTTPGDGYQYRGRGLLQVTGKDNYAVVGKALKLDLENTPDLLAQPVIALRASIAWWEGNVPDCIMGDLVRVTKRVNGGINGLAHRELLTSAAMRMIV</sequence>
<dbReference type="GO" id="GO:0016998">
    <property type="term" value="P:cell wall macromolecule catabolic process"/>
    <property type="evidence" value="ECO:0007669"/>
    <property type="project" value="InterPro"/>
</dbReference>
<dbReference type="Proteomes" id="UP000451565">
    <property type="component" value="Unassembled WGS sequence"/>
</dbReference>
<dbReference type="GO" id="GO:0006032">
    <property type="term" value="P:chitin catabolic process"/>
    <property type="evidence" value="ECO:0007669"/>
    <property type="project" value="InterPro"/>
</dbReference>
<feature type="domain" description="Glycoside hydrolase family 19 catalytic" evidence="1">
    <location>
        <begin position="117"/>
        <end position="169"/>
    </location>
</feature>
<dbReference type="InterPro" id="IPR052354">
    <property type="entry name" value="Cell_Wall_Dynamics_Protein"/>
</dbReference>
<organism evidence="2 3">
    <name type="scientific">Glaciimonas soli</name>
    <dbReference type="NCBI Taxonomy" id="2590999"/>
    <lineage>
        <taxon>Bacteria</taxon>
        <taxon>Pseudomonadati</taxon>
        <taxon>Pseudomonadota</taxon>
        <taxon>Betaproteobacteria</taxon>
        <taxon>Burkholderiales</taxon>
        <taxon>Oxalobacteraceae</taxon>
        <taxon>Glaciimonas</taxon>
    </lineage>
</organism>
<dbReference type="InterPro" id="IPR000726">
    <property type="entry name" value="Glyco_hydro_19_cat"/>
</dbReference>
<dbReference type="PANTHER" id="PTHR34408:SF1">
    <property type="entry name" value="GLYCOSYL HYDROLASE FAMILY 19 DOMAIN-CONTAINING PROTEIN HI_1415"/>
    <property type="match status" value="1"/>
</dbReference>
<dbReference type="OrthoDB" id="1242806at2"/>
<name>A0A843YRY1_9BURK</name>
<dbReference type="GO" id="GO:0004568">
    <property type="term" value="F:chitinase activity"/>
    <property type="evidence" value="ECO:0007669"/>
    <property type="project" value="InterPro"/>
</dbReference>
<keyword evidence="2" id="KW-0378">Hydrolase</keyword>
<keyword evidence="3" id="KW-1185">Reference proteome</keyword>
<reference evidence="2 3" key="1">
    <citation type="submission" date="2019-10" db="EMBL/GenBank/DDBJ databases">
        <title>Glaciimonas soli sp. nov., a psychrophilic bacterium isolated from the forest soil of a high elevation mountain in Taiwan.</title>
        <authorList>
            <person name="Wang L.-T."/>
            <person name="Shieh W.Y."/>
        </authorList>
    </citation>
    <scope>NUCLEOTIDE SEQUENCE [LARGE SCALE GENOMIC DNA]</scope>
    <source>
        <strain evidence="2 3">GS1</strain>
    </source>
</reference>
<proteinExistence type="predicted"/>
<evidence type="ECO:0000313" key="3">
    <source>
        <dbReference type="Proteomes" id="UP000451565"/>
    </source>
</evidence>
<evidence type="ECO:0000313" key="2">
    <source>
        <dbReference type="EMBL" id="MQR02315.1"/>
    </source>
</evidence>
<dbReference type="PANTHER" id="PTHR34408">
    <property type="entry name" value="FAMILY PROTEIN, PUTATIVE-RELATED"/>
    <property type="match status" value="1"/>
</dbReference>
<dbReference type="AlphaFoldDB" id="A0A843YRY1"/>
<dbReference type="SUPFAM" id="SSF53955">
    <property type="entry name" value="Lysozyme-like"/>
    <property type="match status" value="1"/>
</dbReference>
<dbReference type="Pfam" id="PF00182">
    <property type="entry name" value="Glyco_hydro_19"/>
    <property type="match status" value="1"/>
</dbReference>
<evidence type="ECO:0000259" key="1">
    <source>
        <dbReference type="Pfam" id="PF00182"/>
    </source>
</evidence>